<dbReference type="PRINTS" id="PR00139">
    <property type="entry name" value="ASNGLNASE"/>
</dbReference>
<dbReference type="PIRSF" id="PIRSF500176">
    <property type="entry name" value="L_ASNase"/>
    <property type="match status" value="1"/>
</dbReference>
<dbReference type="Gene3D" id="3.40.50.40">
    <property type="match status" value="1"/>
</dbReference>
<comment type="catalytic activity">
    <reaction evidence="4">
        <text>L-asparagine + H2O = L-aspartate + NH4(+)</text>
        <dbReference type="Rhea" id="RHEA:21016"/>
        <dbReference type="ChEBI" id="CHEBI:15377"/>
        <dbReference type="ChEBI" id="CHEBI:28938"/>
        <dbReference type="ChEBI" id="CHEBI:29991"/>
        <dbReference type="ChEBI" id="CHEBI:58048"/>
        <dbReference type="EC" id="3.5.1.1"/>
    </reaction>
</comment>
<evidence type="ECO:0000256" key="4">
    <source>
        <dbReference type="ARBA" id="ARBA00049366"/>
    </source>
</evidence>
<evidence type="ECO:0000259" key="10">
    <source>
        <dbReference type="Pfam" id="PF17763"/>
    </source>
</evidence>
<keyword evidence="8" id="KW-0732">Signal</keyword>
<feature type="active site" evidence="5">
    <location>
        <position position="29"/>
    </location>
</feature>
<evidence type="ECO:0000259" key="9">
    <source>
        <dbReference type="Pfam" id="PF00710"/>
    </source>
</evidence>
<dbReference type="InterPro" id="IPR037152">
    <property type="entry name" value="L-asparaginase_N_sf"/>
</dbReference>
<dbReference type="PANTHER" id="PTHR11707">
    <property type="entry name" value="L-ASPARAGINASE"/>
    <property type="match status" value="1"/>
</dbReference>
<dbReference type="CDD" id="cd08964">
    <property type="entry name" value="L-asparaginase_II"/>
    <property type="match status" value="1"/>
</dbReference>
<reference evidence="11 12" key="1">
    <citation type="journal article" date="2022" name="G3 (Bethesda)">
        <title>Enemy or ally: a genomic approach to elucidate the lifestyle of Phyllosticta citrichinaensis.</title>
        <authorList>
            <person name="Buijs V.A."/>
            <person name="Groenewald J.Z."/>
            <person name="Haridas S."/>
            <person name="LaButti K.M."/>
            <person name="Lipzen A."/>
            <person name="Martin F.M."/>
            <person name="Barry K."/>
            <person name="Grigoriev I.V."/>
            <person name="Crous P.W."/>
            <person name="Seidl M.F."/>
        </authorList>
    </citation>
    <scope>NUCLEOTIDE SEQUENCE [LARGE SCALE GENOMIC DNA]</scope>
    <source>
        <strain evidence="11 12">CBS 129764</strain>
    </source>
</reference>
<dbReference type="EC" id="3.5.1.1" evidence="2"/>
<feature type="chain" id="PRO_5046733897" description="asparaginase" evidence="8">
    <location>
        <begin position="17"/>
        <end position="348"/>
    </location>
</feature>
<dbReference type="InterPro" id="IPR027475">
    <property type="entry name" value="Asparaginase/glutaminase_AS2"/>
</dbReference>
<dbReference type="Pfam" id="PF00710">
    <property type="entry name" value="Asparaginase"/>
    <property type="match status" value="1"/>
</dbReference>
<keyword evidence="3" id="KW-0378">Hydrolase</keyword>
<protein>
    <recommendedName>
        <fullName evidence="2">asparaginase</fullName>
        <ecNumber evidence="2">3.5.1.1</ecNumber>
    </recommendedName>
</protein>
<evidence type="ECO:0000313" key="11">
    <source>
        <dbReference type="EMBL" id="KAK8173416.1"/>
    </source>
</evidence>
<dbReference type="PANTHER" id="PTHR11707:SF28">
    <property type="entry name" value="60 KDA LYSOPHOSPHOLIPASE"/>
    <property type="match status" value="1"/>
</dbReference>
<dbReference type="InterPro" id="IPR036152">
    <property type="entry name" value="Asp/glu_Ase-like_sf"/>
</dbReference>
<dbReference type="EMBL" id="JBBWUH010000003">
    <property type="protein sequence ID" value="KAK8173416.1"/>
    <property type="molecule type" value="Genomic_DNA"/>
</dbReference>
<dbReference type="InterPro" id="IPR027473">
    <property type="entry name" value="L-asparaginase_C"/>
</dbReference>
<dbReference type="InterPro" id="IPR027474">
    <property type="entry name" value="L-asparaginase_N"/>
</dbReference>
<name>A0ABR1XZ05_9PEZI</name>
<proteinExistence type="inferred from homology"/>
<dbReference type="SMART" id="SM00870">
    <property type="entry name" value="Asparaginase"/>
    <property type="match status" value="1"/>
</dbReference>
<feature type="active site" evidence="6">
    <location>
        <position position="109"/>
    </location>
</feature>
<evidence type="ECO:0000256" key="5">
    <source>
        <dbReference type="PROSITE-ProRule" id="PRU10099"/>
    </source>
</evidence>
<evidence type="ECO:0000256" key="8">
    <source>
        <dbReference type="SAM" id="SignalP"/>
    </source>
</evidence>
<organism evidence="11 12">
    <name type="scientific">Phyllosticta citrichinensis</name>
    <dbReference type="NCBI Taxonomy" id="1130410"/>
    <lineage>
        <taxon>Eukaryota</taxon>
        <taxon>Fungi</taxon>
        <taxon>Dikarya</taxon>
        <taxon>Ascomycota</taxon>
        <taxon>Pezizomycotina</taxon>
        <taxon>Dothideomycetes</taxon>
        <taxon>Dothideomycetes incertae sedis</taxon>
        <taxon>Botryosphaeriales</taxon>
        <taxon>Phyllostictaceae</taxon>
        <taxon>Phyllosticta</taxon>
    </lineage>
</organism>
<evidence type="ECO:0000256" key="3">
    <source>
        <dbReference type="ARBA" id="ARBA00022801"/>
    </source>
</evidence>
<feature type="domain" description="L-asparaginase N-terminal" evidence="9">
    <location>
        <begin position="20"/>
        <end position="210"/>
    </location>
</feature>
<feature type="signal peptide" evidence="8">
    <location>
        <begin position="1"/>
        <end position="16"/>
    </location>
</feature>
<dbReference type="PIRSF" id="PIRSF001220">
    <property type="entry name" value="L-ASNase_gatD"/>
    <property type="match status" value="1"/>
</dbReference>
<dbReference type="InterPro" id="IPR020827">
    <property type="entry name" value="Asparaginase/glutaminase_AS1"/>
</dbReference>
<dbReference type="SUPFAM" id="SSF53774">
    <property type="entry name" value="Glutaminase/Asparaginase"/>
    <property type="match status" value="1"/>
</dbReference>
<feature type="domain" description="Asparaginase/glutaminase C-terminal" evidence="10">
    <location>
        <begin position="232"/>
        <end position="332"/>
    </location>
</feature>
<dbReference type="Proteomes" id="UP001456524">
    <property type="component" value="Unassembled WGS sequence"/>
</dbReference>
<accession>A0ABR1XZ05</accession>
<evidence type="ECO:0000256" key="6">
    <source>
        <dbReference type="PROSITE-ProRule" id="PRU10100"/>
    </source>
</evidence>
<sequence length="348" mass="37360">MKLTIILFAAFCASVADLPHVTIIATGGTIAGVQKSSTSTTNYKDSELAADALIDAVPEVKDLAQINGIQFSNIGSENMNTSLLLRLSKLVTTLISNGSAEGIVITHGTDTLEESAFFLDITYDMSAPVAMVAAMRPSTALSADGPFNIYEAVALASSKTATNRGVMMTLNDRIGSAIYTTKTNTRSVDTFNAVEQGYLGMFNDKTPIFYYYPARAYKKPFFDISGVDSLPKVDILYGHIDSDVTLVNNSISNGAKGIVVACTGDGSLPTTWKEIAKYWTESGVPIMRSSRTGSSYVSPGKDNLALGECSYLNSGNYNPQKARILLQLVLNEFGGRNSSLVQTFFDPY</sequence>
<gene>
    <name evidence="11" type="ORF">IWX90DRAFT_398321</name>
</gene>
<evidence type="ECO:0000313" key="12">
    <source>
        <dbReference type="Proteomes" id="UP001456524"/>
    </source>
</evidence>
<comment type="caution">
    <text evidence="11">The sequence shown here is derived from an EMBL/GenBank/DDBJ whole genome shotgun (WGS) entry which is preliminary data.</text>
</comment>
<dbReference type="InterPro" id="IPR004550">
    <property type="entry name" value="AsnASE_II"/>
</dbReference>
<dbReference type="PROSITE" id="PS51732">
    <property type="entry name" value="ASN_GLN_ASE_3"/>
    <property type="match status" value="1"/>
</dbReference>
<dbReference type="PROSITE" id="PS00144">
    <property type="entry name" value="ASN_GLN_ASE_1"/>
    <property type="match status" value="1"/>
</dbReference>
<evidence type="ECO:0000256" key="2">
    <source>
        <dbReference type="ARBA" id="ARBA00012920"/>
    </source>
</evidence>
<dbReference type="Gene3D" id="3.40.50.1170">
    <property type="entry name" value="L-asparaginase, N-terminal domain"/>
    <property type="match status" value="1"/>
</dbReference>
<dbReference type="InterPro" id="IPR006034">
    <property type="entry name" value="Asparaginase/glutaminase-like"/>
</dbReference>
<comment type="similarity">
    <text evidence="1 7">Belongs to the asparaginase 1 family.</text>
</comment>
<keyword evidence="12" id="KW-1185">Reference proteome</keyword>
<evidence type="ECO:0000256" key="1">
    <source>
        <dbReference type="ARBA" id="ARBA00010518"/>
    </source>
</evidence>
<dbReference type="PROSITE" id="PS00917">
    <property type="entry name" value="ASN_GLN_ASE_2"/>
    <property type="match status" value="1"/>
</dbReference>
<evidence type="ECO:0000256" key="7">
    <source>
        <dbReference type="RuleBase" id="RU004456"/>
    </source>
</evidence>
<dbReference type="InterPro" id="IPR040919">
    <property type="entry name" value="Asparaginase_C"/>
</dbReference>
<dbReference type="Pfam" id="PF17763">
    <property type="entry name" value="Asparaginase_C"/>
    <property type="match status" value="1"/>
</dbReference>
<dbReference type="NCBIfam" id="TIGR00520">
    <property type="entry name" value="asnASE_II"/>
    <property type="match status" value="1"/>
</dbReference>